<dbReference type="Pfam" id="PF00498">
    <property type="entry name" value="FHA"/>
    <property type="match status" value="1"/>
</dbReference>
<feature type="domain" description="FHA" evidence="2">
    <location>
        <begin position="74"/>
        <end position="130"/>
    </location>
</feature>
<dbReference type="PANTHER" id="PTHR23106">
    <property type="entry name" value="ANGIOGENIC FACTOR WITH G PATCH AND FHA DOMAINS 1"/>
    <property type="match status" value="1"/>
</dbReference>
<protein>
    <recommendedName>
        <fullName evidence="6">SMAD/FHA domain-containing protein</fullName>
    </recommendedName>
</protein>
<reference evidence="4" key="1">
    <citation type="submission" date="2022-08" db="EMBL/GenBank/DDBJ databases">
        <authorList>
            <consortium name="DOE Joint Genome Institute"/>
            <person name="Min B."/>
            <person name="Riley R."/>
            <person name="Sierra-Patev S."/>
            <person name="Naranjo-Ortiz M."/>
            <person name="Looney B."/>
            <person name="Konkel Z."/>
            <person name="Slot J.C."/>
            <person name="Sakamoto Y."/>
            <person name="Steenwyk J.L."/>
            <person name="Rokas A."/>
            <person name="Carro J."/>
            <person name="Camarero S."/>
            <person name="Ferreira P."/>
            <person name="Molpeceres G."/>
            <person name="Ruiz-Duenas F.J."/>
            <person name="Serrano A."/>
            <person name="Henrissat B."/>
            <person name="Drula E."/>
            <person name="Hughes K.W."/>
            <person name="Mata J.L."/>
            <person name="Ishikawa N.K."/>
            <person name="Vargas-Isla R."/>
            <person name="Ushijima S."/>
            <person name="Smith C.A."/>
            <person name="Ahrendt S."/>
            <person name="Andreopoulos W."/>
            <person name="He G."/>
            <person name="Labutti K."/>
            <person name="Lipzen A."/>
            <person name="Ng V."/>
            <person name="Sandor L."/>
            <person name="Barry K."/>
            <person name="Martinez A.T."/>
            <person name="Xiao Y."/>
            <person name="Gibbons J.G."/>
            <person name="Terashima K."/>
            <person name="Hibbett D.S."/>
            <person name="Grigoriev I.V."/>
        </authorList>
    </citation>
    <scope>NUCLEOTIDE SEQUENCE</scope>
    <source>
        <strain evidence="4">TFB9207</strain>
    </source>
</reference>
<dbReference type="PANTHER" id="PTHR23106:SF24">
    <property type="entry name" value="ANGIOGENIC FACTOR WITH G PATCH AND FHA DOMAINS 1"/>
    <property type="match status" value="1"/>
</dbReference>
<accession>A0AA38NX74</accession>
<sequence length="349" mass="38937">MQRSVHDQYAFERESSDNVHDSSNKEPWDNTDGWDDRNSGRQSTYEKTGLRLVVEKSRVLHNRRVAVIDGYSEVRLGRDNPVSNEIPRIRLKEMEVSKFHASVYWDRAWEGWAVVDMGSKHGTYIHSSNLAQGSAQNQRLSSSKTASAPRRLRHLDHLTVGTTVFIVHIHGDRLACEQCSLGLDSGEIPLFPFRQKPNHVHAADHRKPSSHEPMRPQPRVAMSQLKHELLCNSMGQSPQCNLTQTSRSSHYIDRSARRRAMYSASSADAPGVSSGSPLSVPKPYESSESMSEPISAPEVSISESSIGHRILIKQGWHPGRPLGNAETGLTEPSVNINFNYDRSGLGSKG</sequence>
<gene>
    <name evidence="4" type="ORF">F5878DRAFT_591714</name>
</gene>
<organism evidence="4 5">
    <name type="scientific">Lentinula raphanica</name>
    <dbReference type="NCBI Taxonomy" id="153919"/>
    <lineage>
        <taxon>Eukaryota</taxon>
        <taxon>Fungi</taxon>
        <taxon>Dikarya</taxon>
        <taxon>Basidiomycota</taxon>
        <taxon>Agaricomycotina</taxon>
        <taxon>Agaricomycetes</taxon>
        <taxon>Agaricomycetidae</taxon>
        <taxon>Agaricales</taxon>
        <taxon>Marasmiineae</taxon>
        <taxon>Omphalotaceae</taxon>
        <taxon>Lentinula</taxon>
    </lineage>
</organism>
<dbReference type="InterPro" id="IPR008984">
    <property type="entry name" value="SMAD_FHA_dom_sf"/>
</dbReference>
<dbReference type="SUPFAM" id="SSF49879">
    <property type="entry name" value="SMAD/FHA domain"/>
    <property type="match status" value="1"/>
</dbReference>
<dbReference type="InterPro" id="IPR053027">
    <property type="entry name" value="AGGF1"/>
</dbReference>
<dbReference type="InterPro" id="IPR000253">
    <property type="entry name" value="FHA_dom"/>
</dbReference>
<evidence type="ECO:0000259" key="3">
    <source>
        <dbReference type="PROSITE" id="PS50174"/>
    </source>
</evidence>
<proteinExistence type="predicted"/>
<dbReference type="Proteomes" id="UP001163846">
    <property type="component" value="Unassembled WGS sequence"/>
</dbReference>
<evidence type="ECO:0008006" key="6">
    <source>
        <dbReference type="Google" id="ProtNLM"/>
    </source>
</evidence>
<evidence type="ECO:0000313" key="5">
    <source>
        <dbReference type="Proteomes" id="UP001163846"/>
    </source>
</evidence>
<dbReference type="InterPro" id="IPR000467">
    <property type="entry name" value="G_patch_dom"/>
</dbReference>
<feature type="compositionally biased region" description="Basic and acidic residues" evidence="1">
    <location>
        <begin position="1"/>
        <end position="39"/>
    </location>
</feature>
<name>A0AA38NX74_9AGAR</name>
<dbReference type="EMBL" id="MU807008">
    <property type="protein sequence ID" value="KAJ3832295.1"/>
    <property type="molecule type" value="Genomic_DNA"/>
</dbReference>
<comment type="caution">
    <text evidence="4">The sequence shown here is derived from an EMBL/GenBank/DDBJ whole genome shotgun (WGS) entry which is preliminary data.</text>
</comment>
<dbReference type="Gene3D" id="2.60.200.20">
    <property type="match status" value="1"/>
</dbReference>
<dbReference type="PROSITE" id="PS50174">
    <property type="entry name" value="G_PATCH"/>
    <property type="match status" value="1"/>
</dbReference>
<dbReference type="SMART" id="SM00443">
    <property type="entry name" value="G_patch"/>
    <property type="match status" value="1"/>
</dbReference>
<feature type="domain" description="G-patch" evidence="3">
    <location>
        <begin position="303"/>
        <end position="349"/>
    </location>
</feature>
<evidence type="ECO:0000256" key="1">
    <source>
        <dbReference type="SAM" id="MobiDB-lite"/>
    </source>
</evidence>
<dbReference type="AlphaFoldDB" id="A0AA38NX74"/>
<keyword evidence="5" id="KW-1185">Reference proteome</keyword>
<feature type="compositionally biased region" description="Low complexity" evidence="1">
    <location>
        <begin position="261"/>
        <end position="283"/>
    </location>
</feature>
<dbReference type="Pfam" id="PF01585">
    <property type="entry name" value="G-patch"/>
    <property type="match status" value="1"/>
</dbReference>
<feature type="region of interest" description="Disordered" evidence="1">
    <location>
        <begin position="256"/>
        <end position="300"/>
    </location>
</feature>
<dbReference type="SMART" id="SM00240">
    <property type="entry name" value="FHA"/>
    <property type="match status" value="1"/>
</dbReference>
<dbReference type="PROSITE" id="PS50006">
    <property type="entry name" value="FHA_DOMAIN"/>
    <property type="match status" value="1"/>
</dbReference>
<evidence type="ECO:0000259" key="2">
    <source>
        <dbReference type="PROSITE" id="PS50006"/>
    </source>
</evidence>
<feature type="region of interest" description="Disordered" evidence="1">
    <location>
        <begin position="1"/>
        <end position="42"/>
    </location>
</feature>
<evidence type="ECO:0000313" key="4">
    <source>
        <dbReference type="EMBL" id="KAJ3832295.1"/>
    </source>
</evidence>
<dbReference type="GO" id="GO:0003676">
    <property type="term" value="F:nucleic acid binding"/>
    <property type="evidence" value="ECO:0007669"/>
    <property type="project" value="InterPro"/>
</dbReference>